<protein>
    <submittedName>
        <fullName evidence="1">Uncharacterized protein</fullName>
    </submittedName>
</protein>
<reference evidence="1 2" key="1">
    <citation type="submission" date="2024-02" db="EMBL/GenBank/DDBJ databases">
        <authorList>
            <person name="Daric V."/>
            <person name="Darras S."/>
        </authorList>
    </citation>
    <scope>NUCLEOTIDE SEQUENCE [LARGE SCALE GENOMIC DNA]</scope>
</reference>
<name>A0ABP0F936_CLALP</name>
<sequence>MDVYLTRCPSNNDLIPKKASEDRGQDARFKNTIKDVQKYLLLATNFRRGSDGKLKHKTFFVRLAVLRGGCLEVTPQALCMRASFIVCLSKQTRIVILQKLLRVIE</sequence>
<gene>
    <name evidence="1" type="ORF">CVLEPA_LOCUS5685</name>
</gene>
<proteinExistence type="predicted"/>
<accession>A0ABP0F936</accession>
<organism evidence="1 2">
    <name type="scientific">Clavelina lepadiformis</name>
    <name type="common">Light-bulb sea squirt</name>
    <name type="synonym">Ascidia lepadiformis</name>
    <dbReference type="NCBI Taxonomy" id="159417"/>
    <lineage>
        <taxon>Eukaryota</taxon>
        <taxon>Metazoa</taxon>
        <taxon>Chordata</taxon>
        <taxon>Tunicata</taxon>
        <taxon>Ascidiacea</taxon>
        <taxon>Aplousobranchia</taxon>
        <taxon>Clavelinidae</taxon>
        <taxon>Clavelina</taxon>
    </lineage>
</organism>
<dbReference type="Proteomes" id="UP001642483">
    <property type="component" value="Unassembled WGS sequence"/>
</dbReference>
<evidence type="ECO:0000313" key="2">
    <source>
        <dbReference type="Proteomes" id="UP001642483"/>
    </source>
</evidence>
<comment type="caution">
    <text evidence="1">The sequence shown here is derived from an EMBL/GenBank/DDBJ whole genome shotgun (WGS) entry which is preliminary data.</text>
</comment>
<dbReference type="EMBL" id="CAWYQH010000024">
    <property type="protein sequence ID" value="CAK8676210.1"/>
    <property type="molecule type" value="Genomic_DNA"/>
</dbReference>
<keyword evidence="2" id="KW-1185">Reference proteome</keyword>
<evidence type="ECO:0000313" key="1">
    <source>
        <dbReference type="EMBL" id="CAK8676210.1"/>
    </source>
</evidence>